<dbReference type="Proteomes" id="UP000039021">
    <property type="component" value="Unassembled WGS sequence"/>
</dbReference>
<gene>
    <name evidence="1" type="ORF">ERS007739_03026</name>
</gene>
<comment type="caution">
    <text evidence="1">The sequence shown here is derived from an EMBL/GenBank/DDBJ whole genome shotgun (WGS) entry which is preliminary data.</text>
</comment>
<evidence type="ECO:0000313" key="2">
    <source>
        <dbReference type="Proteomes" id="UP000039021"/>
    </source>
</evidence>
<proteinExistence type="predicted"/>
<reference evidence="2" key="1">
    <citation type="submission" date="2015-03" db="EMBL/GenBank/DDBJ databases">
        <authorList>
            <consortium name="Pathogen Informatics"/>
        </authorList>
    </citation>
    <scope>NUCLEOTIDE SEQUENCE [LARGE SCALE GENOMIC DNA]</scope>
    <source>
        <strain evidence="2">N09902308</strain>
    </source>
</reference>
<dbReference type="AlphaFoldDB" id="A0A916LCG1"/>
<name>A0A916LCG1_MYCTX</name>
<sequence>MTGWALWASRSCNASDAVSDPYECPNTVRWPLGLLARTCCKYRDRSAAPACACPSVMVCHRSPALPVSSGFGGGW</sequence>
<dbReference type="EMBL" id="CSBK01001491">
    <property type="protein sequence ID" value="COY73891.1"/>
    <property type="molecule type" value="Genomic_DNA"/>
</dbReference>
<organism evidence="1 2">
    <name type="scientific">Mycobacterium tuberculosis</name>
    <dbReference type="NCBI Taxonomy" id="1773"/>
    <lineage>
        <taxon>Bacteria</taxon>
        <taxon>Bacillati</taxon>
        <taxon>Actinomycetota</taxon>
        <taxon>Actinomycetes</taxon>
        <taxon>Mycobacteriales</taxon>
        <taxon>Mycobacteriaceae</taxon>
        <taxon>Mycobacterium</taxon>
        <taxon>Mycobacterium tuberculosis complex</taxon>
    </lineage>
</organism>
<accession>A0A916LCG1</accession>
<evidence type="ECO:0000313" key="1">
    <source>
        <dbReference type="EMBL" id="COY73891.1"/>
    </source>
</evidence>
<protein>
    <submittedName>
        <fullName evidence="1">Uncharacterized protein</fullName>
    </submittedName>
</protein>